<evidence type="ECO:0000259" key="1">
    <source>
        <dbReference type="Pfam" id="PF22600"/>
    </source>
</evidence>
<dbReference type="PANTHER" id="PTHR12271">
    <property type="entry name" value="POLY A POLYMERASE CID PAP -RELATED"/>
    <property type="match status" value="1"/>
</dbReference>
<dbReference type="OrthoDB" id="419694at2759"/>
<dbReference type="STRING" id="7240.B4NVR9"/>
<dbReference type="PhylomeDB" id="B4NVR9"/>
<dbReference type="SMR" id="B4NVR9"/>
<keyword evidence="3" id="KW-1185">Reference proteome</keyword>
<dbReference type="InterPro" id="IPR043519">
    <property type="entry name" value="NT_sf"/>
</dbReference>
<dbReference type="EMBL" id="CH989405">
    <property type="protein sequence ID" value="EDX16162.1"/>
    <property type="molecule type" value="Genomic_DNA"/>
</dbReference>
<dbReference type="AlphaFoldDB" id="B4NVR9"/>
<evidence type="ECO:0000313" key="2">
    <source>
        <dbReference type="EMBL" id="EDX16162.1"/>
    </source>
</evidence>
<reference evidence="2 3" key="1">
    <citation type="journal article" date="2007" name="Nature">
        <title>Evolution of genes and genomes on the Drosophila phylogeny.</title>
        <authorList>
            <consortium name="Drosophila 12 Genomes Consortium"/>
            <person name="Clark A.G."/>
            <person name="Eisen M.B."/>
            <person name="Smith D.R."/>
            <person name="Bergman C.M."/>
            <person name="Oliver B."/>
            <person name="Markow T.A."/>
            <person name="Kaufman T.C."/>
            <person name="Kellis M."/>
            <person name="Gelbart W."/>
            <person name="Iyer V.N."/>
            <person name="Pollard D.A."/>
            <person name="Sackton T.B."/>
            <person name="Larracuente A.M."/>
            <person name="Singh N.D."/>
            <person name="Abad J.P."/>
            <person name="Abt D.N."/>
            <person name="Adryan B."/>
            <person name="Aguade M."/>
            <person name="Akashi H."/>
            <person name="Anderson W.W."/>
            <person name="Aquadro C.F."/>
            <person name="Ardell D.H."/>
            <person name="Arguello R."/>
            <person name="Artieri C.G."/>
            <person name="Barbash D.A."/>
            <person name="Barker D."/>
            <person name="Barsanti P."/>
            <person name="Batterham P."/>
            <person name="Batzoglou S."/>
            <person name="Begun D."/>
            <person name="Bhutkar A."/>
            <person name="Blanco E."/>
            <person name="Bosak S.A."/>
            <person name="Bradley R.K."/>
            <person name="Brand A.D."/>
            <person name="Brent M.R."/>
            <person name="Brooks A.N."/>
            <person name="Brown R.H."/>
            <person name="Butlin R.K."/>
            <person name="Caggese C."/>
            <person name="Calvi B.R."/>
            <person name="Bernardo de Carvalho A."/>
            <person name="Caspi A."/>
            <person name="Castrezana S."/>
            <person name="Celniker S.E."/>
            <person name="Chang J.L."/>
            <person name="Chapple C."/>
            <person name="Chatterji S."/>
            <person name="Chinwalla A."/>
            <person name="Civetta A."/>
            <person name="Clifton S.W."/>
            <person name="Comeron J.M."/>
            <person name="Costello J.C."/>
            <person name="Coyne J.A."/>
            <person name="Daub J."/>
            <person name="David R.G."/>
            <person name="Delcher A.L."/>
            <person name="Delehaunty K."/>
            <person name="Do C.B."/>
            <person name="Ebling H."/>
            <person name="Edwards K."/>
            <person name="Eickbush T."/>
            <person name="Evans J.D."/>
            <person name="Filipski A."/>
            <person name="Findeiss S."/>
            <person name="Freyhult E."/>
            <person name="Fulton L."/>
            <person name="Fulton R."/>
            <person name="Garcia A.C."/>
            <person name="Gardiner A."/>
            <person name="Garfield D.A."/>
            <person name="Garvin B.E."/>
            <person name="Gibson G."/>
            <person name="Gilbert D."/>
            <person name="Gnerre S."/>
            <person name="Godfrey J."/>
            <person name="Good R."/>
            <person name="Gotea V."/>
            <person name="Gravely B."/>
            <person name="Greenberg A.J."/>
            <person name="Griffiths-Jones S."/>
            <person name="Gross S."/>
            <person name="Guigo R."/>
            <person name="Gustafson E.A."/>
            <person name="Haerty W."/>
            <person name="Hahn M.W."/>
            <person name="Halligan D.L."/>
            <person name="Halpern A.L."/>
            <person name="Halter G.M."/>
            <person name="Han M.V."/>
            <person name="Heger A."/>
            <person name="Hillier L."/>
            <person name="Hinrichs A.S."/>
            <person name="Holmes I."/>
            <person name="Hoskins R.A."/>
            <person name="Hubisz M.J."/>
            <person name="Hultmark D."/>
            <person name="Huntley M.A."/>
            <person name="Jaffe D.B."/>
            <person name="Jagadeeshan S."/>
            <person name="Jeck W.R."/>
            <person name="Johnson J."/>
            <person name="Jones C.D."/>
            <person name="Jordan W.C."/>
            <person name="Karpen G.H."/>
            <person name="Kataoka E."/>
            <person name="Keightley P.D."/>
            <person name="Kheradpour P."/>
            <person name="Kirkness E.F."/>
            <person name="Koerich L.B."/>
            <person name="Kristiansen K."/>
            <person name="Kudrna D."/>
            <person name="Kulathinal R.J."/>
            <person name="Kumar S."/>
            <person name="Kwok R."/>
            <person name="Lander E."/>
            <person name="Langley C.H."/>
            <person name="Lapoint R."/>
            <person name="Lazzaro B.P."/>
            <person name="Lee S.J."/>
            <person name="Levesque L."/>
            <person name="Li R."/>
            <person name="Lin C.F."/>
            <person name="Lin M.F."/>
            <person name="Lindblad-Toh K."/>
            <person name="Llopart A."/>
            <person name="Long M."/>
            <person name="Low L."/>
            <person name="Lozovsky E."/>
            <person name="Lu J."/>
            <person name="Luo M."/>
            <person name="Machado C.A."/>
            <person name="Makalowski W."/>
            <person name="Marzo M."/>
            <person name="Matsuda M."/>
            <person name="Matzkin L."/>
            <person name="McAllister B."/>
            <person name="McBride C.S."/>
            <person name="McKernan B."/>
            <person name="McKernan K."/>
            <person name="Mendez-Lago M."/>
            <person name="Minx P."/>
            <person name="Mollenhauer M.U."/>
            <person name="Montooth K."/>
            <person name="Mount S.M."/>
            <person name="Mu X."/>
            <person name="Myers E."/>
            <person name="Negre B."/>
            <person name="Newfeld S."/>
            <person name="Nielsen R."/>
            <person name="Noor M.A."/>
            <person name="O'Grady P."/>
            <person name="Pachter L."/>
            <person name="Papaceit M."/>
            <person name="Parisi M.J."/>
            <person name="Parisi M."/>
            <person name="Parts L."/>
            <person name="Pedersen J.S."/>
            <person name="Pesole G."/>
            <person name="Phillippy A.M."/>
            <person name="Ponting C.P."/>
            <person name="Pop M."/>
            <person name="Porcelli D."/>
            <person name="Powell J.R."/>
            <person name="Prohaska S."/>
            <person name="Pruitt K."/>
            <person name="Puig M."/>
            <person name="Quesneville H."/>
            <person name="Ram K.R."/>
            <person name="Rand D."/>
            <person name="Rasmussen M.D."/>
            <person name="Reed L.K."/>
            <person name="Reenan R."/>
            <person name="Reily A."/>
            <person name="Remington K.A."/>
            <person name="Rieger T.T."/>
            <person name="Ritchie M.G."/>
            <person name="Robin C."/>
            <person name="Rogers Y.H."/>
            <person name="Rohde C."/>
            <person name="Rozas J."/>
            <person name="Rubenfield M.J."/>
            <person name="Ruiz A."/>
            <person name="Russo S."/>
            <person name="Salzberg S.L."/>
            <person name="Sanchez-Gracia A."/>
            <person name="Saranga D.J."/>
            <person name="Sato H."/>
            <person name="Schaeffer S.W."/>
            <person name="Schatz M.C."/>
            <person name="Schlenke T."/>
            <person name="Schwartz R."/>
            <person name="Segarra C."/>
            <person name="Singh R.S."/>
            <person name="Sirot L."/>
            <person name="Sirota M."/>
            <person name="Sisneros N.B."/>
            <person name="Smith C.D."/>
            <person name="Smith T.F."/>
            <person name="Spieth J."/>
            <person name="Stage D.E."/>
            <person name="Stark A."/>
            <person name="Stephan W."/>
            <person name="Strausberg R.L."/>
            <person name="Strempel S."/>
            <person name="Sturgill D."/>
            <person name="Sutton G."/>
            <person name="Sutton G.G."/>
            <person name="Tao W."/>
            <person name="Teichmann S."/>
            <person name="Tobari Y.N."/>
            <person name="Tomimura Y."/>
            <person name="Tsolas J.M."/>
            <person name="Valente V.L."/>
            <person name="Venter E."/>
            <person name="Venter J.C."/>
            <person name="Vicario S."/>
            <person name="Vieira F.G."/>
            <person name="Vilella A.J."/>
            <person name="Villasante A."/>
            <person name="Walenz B."/>
            <person name="Wang J."/>
            <person name="Wasserman M."/>
            <person name="Watts T."/>
            <person name="Wilson D."/>
            <person name="Wilson R.K."/>
            <person name="Wing R.A."/>
            <person name="Wolfner M.F."/>
            <person name="Wong A."/>
            <person name="Wong G.K."/>
            <person name="Wu C.I."/>
            <person name="Wu G."/>
            <person name="Yamamoto D."/>
            <person name="Yang H.P."/>
            <person name="Yang S.P."/>
            <person name="Yorke J.A."/>
            <person name="Yoshida K."/>
            <person name="Zdobnov E."/>
            <person name="Zhang P."/>
            <person name="Zhang Y."/>
            <person name="Zimin A.V."/>
            <person name="Baldwin J."/>
            <person name="Abdouelleil A."/>
            <person name="Abdulkadir J."/>
            <person name="Abebe A."/>
            <person name="Abera B."/>
            <person name="Abreu J."/>
            <person name="Acer S.C."/>
            <person name="Aftuck L."/>
            <person name="Alexander A."/>
            <person name="An P."/>
            <person name="Anderson E."/>
            <person name="Anderson S."/>
            <person name="Arachi H."/>
            <person name="Azer M."/>
            <person name="Bachantsang P."/>
            <person name="Barry A."/>
            <person name="Bayul T."/>
            <person name="Berlin A."/>
            <person name="Bessette D."/>
            <person name="Bloom T."/>
            <person name="Blye J."/>
            <person name="Boguslavskiy L."/>
            <person name="Bonnet C."/>
            <person name="Boukhgalter B."/>
            <person name="Bourzgui I."/>
            <person name="Brown A."/>
            <person name="Cahill P."/>
            <person name="Channer S."/>
            <person name="Cheshatsang Y."/>
            <person name="Chuda L."/>
            <person name="Citroen M."/>
            <person name="Collymore A."/>
            <person name="Cooke P."/>
            <person name="Costello M."/>
            <person name="D'Aco K."/>
            <person name="Daza R."/>
            <person name="De Haan G."/>
            <person name="DeGray S."/>
            <person name="DeMaso C."/>
            <person name="Dhargay N."/>
            <person name="Dooley K."/>
            <person name="Dooley E."/>
            <person name="Doricent M."/>
            <person name="Dorje P."/>
            <person name="Dorjee K."/>
            <person name="Dupes A."/>
            <person name="Elong R."/>
            <person name="Falk J."/>
            <person name="Farina A."/>
            <person name="Faro S."/>
            <person name="Ferguson D."/>
            <person name="Fisher S."/>
            <person name="Foley C.D."/>
            <person name="Franke A."/>
            <person name="Friedrich D."/>
            <person name="Gadbois L."/>
            <person name="Gearin G."/>
            <person name="Gearin C.R."/>
            <person name="Giannoukos G."/>
            <person name="Goode T."/>
            <person name="Graham J."/>
            <person name="Grandbois E."/>
            <person name="Grewal S."/>
            <person name="Gyaltsen K."/>
            <person name="Hafez N."/>
            <person name="Hagos B."/>
            <person name="Hall J."/>
            <person name="Henson C."/>
            <person name="Hollinger A."/>
            <person name="Honan T."/>
            <person name="Huard M.D."/>
            <person name="Hughes L."/>
            <person name="Hurhula B."/>
            <person name="Husby M.E."/>
            <person name="Kamat A."/>
            <person name="Kanga B."/>
            <person name="Kashin S."/>
            <person name="Khazanovich D."/>
            <person name="Kisner P."/>
            <person name="Lance K."/>
            <person name="Lara M."/>
            <person name="Lee W."/>
            <person name="Lennon N."/>
            <person name="Letendre F."/>
            <person name="LeVine R."/>
            <person name="Lipovsky A."/>
            <person name="Liu X."/>
            <person name="Liu J."/>
            <person name="Liu S."/>
            <person name="Lokyitsang T."/>
            <person name="Lokyitsang Y."/>
            <person name="Lubonja R."/>
            <person name="Lui A."/>
            <person name="MacDonald P."/>
            <person name="Magnisalis V."/>
            <person name="Maru K."/>
            <person name="Matthews C."/>
            <person name="McCusker W."/>
            <person name="McDonough S."/>
            <person name="Mehta T."/>
            <person name="Meldrim J."/>
            <person name="Meneus L."/>
            <person name="Mihai O."/>
            <person name="Mihalev A."/>
            <person name="Mihova T."/>
            <person name="Mittelman R."/>
            <person name="Mlenga V."/>
            <person name="Montmayeur A."/>
            <person name="Mulrain L."/>
            <person name="Navidi A."/>
            <person name="Naylor J."/>
            <person name="Negash T."/>
            <person name="Nguyen T."/>
            <person name="Nguyen N."/>
            <person name="Nicol R."/>
            <person name="Norbu C."/>
            <person name="Norbu N."/>
            <person name="Novod N."/>
            <person name="O'Neill B."/>
            <person name="Osman S."/>
            <person name="Markiewicz E."/>
            <person name="Oyono O.L."/>
            <person name="Patti C."/>
            <person name="Phunkhang P."/>
            <person name="Pierre F."/>
            <person name="Priest M."/>
            <person name="Raghuraman S."/>
            <person name="Rege F."/>
            <person name="Reyes R."/>
            <person name="Rise C."/>
            <person name="Rogov P."/>
            <person name="Ross K."/>
            <person name="Ryan E."/>
            <person name="Settipalli S."/>
            <person name="Shea T."/>
            <person name="Sherpa N."/>
            <person name="Shi L."/>
            <person name="Shih D."/>
            <person name="Sparrow T."/>
            <person name="Spaulding J."/>
            <person name="Stalker J."/>
            <person name="Stange-Thomann N."/>
            <person name="Stavropoulos S."/>
            <person name="Stone C."/>
            <person name="Strader C."/>
            <person name="Tesfaye S."/>
            <person name="Thomson T."/>
            <person name="Thoulutsang Y."/>
            <person name="Thoulutsang D."/>
            <person name="Topham K."/>
            <person name="Topping I."/>
            <person name="Tsamla T."/>
            <person name="Vassiliev H."/>
            <person name="Vo A."/>
            <person name="Wangchuk T."/>
            <person name="Wangdi T."/>
            <person name="Weiand M."/>
            <person name="Wilkinson J."/>
            <person name="Wilson A."/>
            <person name="Yadav S."/>
            <person name="Young G."/>
            <person name="Yu Q."/>
            <person name="Zembek L."/>
            <person name="Zhong D."/>
            <person name="Zimmer A."/>
            <person name="Zwirko Z."/>
            <person name="Jaffe D.B."/>
            <person name="Alvarez P."/>
            <person name="Brockman W."/>
            <person name="Butler J."/>
            <person name="Chin C."/>
            <person name="Gnerre S."/>
            <person name="Grabherr M."/>
            <person name="Kleber M."/>
            <person name="Mauceli E."/>
            <person name="MacCallum I."/>
        </authorList>
    </citation>
    <scope>NUCLEOTIDE SEQUENCE [LARGE SCALE GENOMIC DNA]</scope>
    <source>
        <strain evidence="3">white501</strain>
    </source>
</reference>
<dbReference type="InterPro" id="IPR054708">
    <property type="entry name" value="MTPAP-like_central"/>
</dbReference>
<protein>
    <submittedName>
        <fullName evidence="2">GD14279</fullName>
    </submittedName>
</protein>
<sequence length="228" mass="25499">MSASASESTSPPGDGDGNLVLCMVCGAPFQSAQDCLAHALLKHGSKLQKQVRNRLNAITAIFNSAQSQSERHDLRDPLEKSKPGGHLRTVLNFFAVDLEKMKTCFEHVRNCIEKEMKGKVRVLPFGSLVTDLALKESDLDLFLEPNGNPPPLFHQHLYNTTSYFLRSSKCFADVDTIRHASVPIVRCKHQLTGLNIDVYMSHPNGILYSRFVGKLMLRDERISELICF</sequence>
<dbReference type="SUPFAM" id="SSF81301">
    <property type="entry name" value="Nucleotidyltransferase"/>
    <property type="match status" value="1"/>
</dbReference>
<evidence type="ECO:0000313" key="3">
    <source>
        <dbReference type="Proteomes" id="UP000000304"/>
    </source>
</evidence>
<dbReference type="Pfam" id="PF22600">
    <property type="entry name" value="MTPAP-like_central"/>
    <property type="match status" value="1"/>
</dbReference>
<dbReference type="Gene3D" id="3.30.460.10">
    <property type="entry name" value="Beta Polymerase, domain 2"/>
    <property type="match status" value="1"/>
</dbReference>
<organism evidence="2 3">
    <name type="scientific">Drosophila simulans</name>
    <name type="common">Fruit fly</name>
    <dbReference type="NCBI Taxonomy" id="7240"/>
    <lineage>
        <taxon>Eukaryota</taxon>
        <taxon>Metazoa</taxon>
        <taxon>Ecdysozoa</taxon>
        <taxon>Arthropoda</taxon>
        <taxon>Hexapoda</taxon>
        <taxon>Insecta</taxon>
        <taxon>Pterygota</taxon>
        <taxon>Neoptera</taxon>
        <taxon>Endopterygota</taxon>
        <taxon>Diptera</taxon>
        <taxon>Brachycera</taxon>
        <taxon>Muscomorpha</taxon>
        <taxon>Ephydroidea</taxon>
        <taxon>Drosophilidae</taxon>
        <taxon>Drosophila</taxon>
        <taxon>Sophophora</taxon>
    </lineage>
</organism>
<feature type="domain" description="Poly(A) RNA polymerase mitochondrial-like central palm" evidence="1">
    <location>
        <begin position="98"/>
        <end position="210"/>
    </location>
</feature>
<dbReference type="HOGENOM" id="CLU_1215894_0_0_1"/>
<name>B4NVR9_DROSI</name>
<dbReference type="GO" id="GO:0050265">
    <property type="term" value="F:RNA uridylyltransferase activity"/>
    <property type="evidence" value="ECO:0007669"/>
    <property type="project" value="TreeGrafter"/>
</dbReference>
<proteinExistence type="predicted"/>
<gene>
    <name evidence="2" type="primary">Dsim\GD14279</name>
    <name evidence="2" type="ORF">Dsim_GD14279</name>
</gene>
<dbReference type="CDD" id="cd05402">
    <property type="entry name" value="NT_PAP_TUTase"/>
    <property type="match status" value="1"/>
</dbReference>
<dbReference type="Proteomes" id="UP000000304">
    <property type="component" value="Unassembled WGS sequence"/>
</dbReference>
<dbReference type="GO" id="GO:0031123">
    <property type="term" value="P:RNA 3'-end processing"/>
    <property type="evidence" value="ECO:0007669"/>
    <property type="project" value="TreeGrafter"/>
</dbReference>
<dbReference type="PANTHER" id="PTHR12271:SF138">
    <property type="entry name" value="GH05885P"/>
    <property type="match status" value="1"/>
</dbReference>
<accession>B4NVR9</accession>